<gene>
    <name evidence="10" type="ORF">H8709_01125</name>
</gene>
<dbReference type="GO" id="GO:0055085">
    <property type="term" value="P:transmembrane transport"/>
    <property type="evidence" value="ECO:0007669"/>
    <property type="project" value="InterPro"/>
</dbReference>
<dbReference type="GO" id="GO:0005886">
    <property type="term" value="C:plasma membrane"/>
    <property type="evidence" value="ECO:0007669"/>
    <property type="project" value="UniProtKB-SubCell"/>
</dbReference>
<evidence type="ECO:0000256" key="4">
    <source>
        <dbReference type="ARBA" id="ARBA00022475"/>
    </source>
</evidence>
<dbReference type="PANTHER" id="PTHR43848:SF2">
    <property type="entry name" value="PUTRESCINE TRANSPORT SYSTEM PERMEASE PROTEIN POTI"/>
    <property type="match status" value="1"/>
</dbReference>
<dbReference type="PROSITE" id="PS50928">
    <property type="entry name" value="ABC_TM1"/>
    <property type="match status" value="1"/>
</dbReference>
<dbReference type="Pfam" id="PF00528">
    <property type="entry name" value="BPD_transp_1"/>
    <property type="match status" value="1"/>
</dbReference>
<evidence type="ECO:0000256" key="1">
    <source>
        <dbReference type="ARBA" id="ARBA00004651"/>
    </source>
</evidence>
<reference evidence="10" key="1">
    <citation type="submission" date="2020-08" db="EMBL/GenBank/DDBJ databases">
        <title>Genome public.</title>
        <authorList>
            <person name="Liu C."/>
            <person name="Sun Q."/>
        </authorList>
    </citation>
    <scope>NUCLEOTIDE SEQUENCE</scope>
    <source>
        <strain evidence="10">NSJ-54</strain>
    </source>
</reference>
<dbReference type="EMBL" id="JACRTC010000001">
    <property type="protein sequence ID" value="MBC8569432.1"/>
    <property type="molecule type" value="Genomic_DNA"/>
</dbReference>
<evidence type="ECO:0000256" key="3">
    <source>
        <dbReference type="ARBA" id="ARBA00022448"/>
    </source>
</evidence>
<keyword evidence="7 8" id="KW-0472">Membrane</keyword>
<evidence type="ECO:0000256" key="5">
    <source>
        <dbReference type="ARBA" id="ARBA00022692"/>
    </source>
</evidence>
<comment type="similarity">
    <text evidence="2">Belongs to the binding-protein-dependent transport system permease family. CysTW subfamily.</text>
</comment>
<comment type="subcellular location">
    <subcellularLocation>
        <location evidence="1 8">Cell membrane</location>
        <topology evidence="1 8">Multi-pass membrane protein</topology>
    </subcellularLocation>
</comment>
<keyword evidence="11" id="KW-1185">Reference proteome</keyword>
<proteinExistence type="inferred from homology"/>
<feature type="transmembrane region" description="Helical" evidence="8">
    <location>
        <begin position="129"/>
        <end position="149"/>
    </location>
</feature>
<accession>A0A926IAT2</accession>
<keyword evidence="4" id="KW-1003">Cell membrane</keyword>
<protein>
    <submittedName>
        <fullName evidence="10">ABC transporter permease</fullName>
    </submittedName>
</protein>
<comment type="caution">
    <text evidence="10">The sequence shown here is derived from an EMBL/GenBank/DDBJ whole genome shotgun (WGS) entry which is preliminary data.</text>
</comment>
<dbReference type="AlphaFoldDB" id="A0A926IAT2"/>
<feature type="transmembrane region" description="Helical" evidence="8">
    <location>
        <begin position="231"/>
        <end position="251"/>
    </location>
</feature>
<feature type="transmembrane region" description="Helical" evidence="8">
    <location>
        <begin position="182"/>
        <end position="206"/>
    </location>
</feature>
<dbReference type="RefSeq" id="WP_262396531.1">
    <property type="nucleotide sequence ID" value="NZ_JACRTC010000001.1"/>
</dbReference>
<evidence type="ECO:0000259" key="9">
    <source>
        <dbReference type="PROSITE" id="PS50928"/>
    </source>
</evidence>
<keyword evidence="3 8" id="KW-0813">Transport</keyword>
<dbReference type="Gene3D" id="1.10.3720.10">
    <property type="entry name" value="MetI-like"/>
    <property type="match status" value="1"/>
</dbReference>
<evidence type="ECO:0000256" key="8">
    <source>
        <dbReference type="RuleBase" id="RU363032"/>
    </source>
</evidence>
<feature type="transmembrane region" description="Helical" evidence="8">
    <location>
        <begin position="100"/>
        <end position="123"/>
    </location>
</feature>
<dbReference type="InterPro" id="IPR051789">
    <property type="entry name" value="Bact_Polyamine_Transport"/>
</dbReference>
<dbReference type="SUPFAM" id="SSF161098">
    <property type="entry name" value="MetI-like"/>
    <property type="match status" value="1"/>
</dbReference>
<evidence type="ECO:0000313" key="11">
    <source>
        <dbReference type="Proteomes" id="UP000660861"/>
    </source>
</evidence>
<evidence type="ECO:0000313" key="10">
    <source>
        <dbReference type="EMBL" id="MBC8569432.1"/>
    </source>
</evidence>
<evidence type="ECO:0000256" key="2">
    <source>
        <dbReference type="ARBA" id="ARBA00007069"/>
    </source>
</evidence>
<feature type="transmembrane region" description="Helical" evidence="8">
    <location>
        <begin position="61"/>
        <end position="88"/>
    </location>
</feature>
<dbReference type="InterPro" id="IPR000515">
    <property type="entry name" value="MetI-like"/>
</dbReference>
<name>A0A926IAT2_9FIRM</name>
<keyword evidence="6 8" id="KW-1133">Transmembrane helix</keyword>
<sequence length="267" mass="29979">MKKRKWLSNTYIGLIFAFLYLPIGVLIAYSFNESKSRAVFTGFTFDWYAKLFHNDVIIQSLINTLIIAVVSSIVATIIGTAAAVGINSMNKWMKSAMMNLTYLPIINPEIVTGVSMMLLFVFLKLQFGFTTLIIAHITFSLPYVILNVLPKLRQMDKFVYEAALDLGCTPLLAFRKVIFPEILPGVISGMLMAFTFSLDDFVISYFTTGPTSQTLPVTIFSMTRRKVSPEINALSTIIFIVVLATLLIVNFKDLRKQKKVQRSEVGV</sequence>
<organism evidence="10 11">
    <name type="scientific">Zongyangia hominis</name>
    <dbReference type="NCBI Taxonomy" id="2763677"/>
    <lineage>
        <taxon>Bacteria</taxon>
        <taxon>Bacillati</taxon>
        <taxon>Bacillota</taxon>
        <taxon>Clostridia</taxon>
        <taxon>Eubacteriales</taxon>
        <taxon>Oscillospiraceae</taxon>
        <taxon>Zongyangia</taxon>
    </lineage>
</organism>
<dbReference type="PANTHER" id="PTHR43848">
    <property type="entry name" value="PUTRESCINE TRANSPORT SYSTEM PERMEASE PROTEIN POTI"/>
    <property type="match status" value="1"/>
</dbReference>
<feature type="transmembrane region" description="Helical" evidence="8">
    <location>
        <begin position="12"/>
        <end position="31"/>
    </location>
</feature>
<evidence type="ECO:0000256" key="6">
    <source>
        <dbReference type="ARBA" id="ARBA00022989"/>
    </source>
</evidence>
<feature type="domain" description="ABC transmembrane type-1" evidence="9">
    <location>
        <begin position="61"/>
        <end position="249"/>
    </location>
</feature>
<evidence type="ECO:0000256" key="7">
    <source>
        <dbReference type="ARBA" id="ARBA00023136"/>
    </source>
</evidence>
<dbReference type="CDD" id="cd06261">
    <property type="entry name" value="TM_PBP2"/>
    <property type="match status" value="1"/>
</dbReference>
<dbReference type="Proteomes" id="UP000660861">
    <property type="component" value="Unassembled WGS sequence"/>
</dbReference>
<dbReference type="InterPro" id="IPR035906">
    <property type="entry name" value="MetI-like_sf"/>
</dbReference>
<keyword evidence="5 8" id="KW-0812">Transmembrane</keyword>